<evidence type="ECO:0000256" key="4">
    <source>
        <dbReference type="ARBA" id="ARBA00019114"/>
    </source>
</evidence>
<proteinExistence type="inferred from homology"/>
<keyword evidence="5 12" id="KW-0808">Transferase</keyword>
<dbReference type="SUPFAM" id="SSF50249">
    <property type="entry name" value="Nucleic acid-binding proteins"/>
    <property type="match status" value="1"/>
</dbReference>
<dbReference type="Pfam" id="PF02811">
    <property type="entry name" value="PHP"/>
    <property type="match status" value="1"/>
</dbReference>
<dbReference type="EC" id="2.7.7.7" evidence="3"/>
<protein>
    <recommendedName>
        <fullName evidence="4">DNA polymerase III subunit alpha</fullName>
        <ecNumber evidence="3">2.7.7.7</ecNumber>
    </recommendedName>
</protein>
<dbReference type="CDD" id="cd04485">
    <property type="entry name" value="DnaE_OBF"/>
    <property type="match status" value="1"/>
</dbReference>
<dbReference type="InterPro" id="IPR004013">
    <property type="entry name" value="PHP_dom"/>
</dbReference>
<evidence type="ECO:0000256" key="2">
    <source>
        <dbReference type="ARBA" id="ARBA00009496"/>
    </source>
</evidence>
<comment type="caution">
    <text evidence="12">The sequence shown here is derived from an EMBL/GenBank/DDBJ whole genome shotgun (WGS) entry which is preliminary data.</text>
</comment>
<dbReference type="Gene3D" id="1.10.150.870">
    <property type="match status" value="1"/>
</dbReference>
<dbReference type="InterPro" id="IPR003141">
    <property type="entry name" value="Pol/His_phosphatase_N"/>
</dbReference>
<dbReference type="PANTHER" id="PTHR32294:SF0">
    <property type="entry name" value="DNA POLYMERASE III SUBUNIT ALPHA"/>
    <property type="match status" value="1"/>
</dbReference>
<reference evidence="12 13" key="1">
    <citation type="journal article" date="2016" name="Front. Microbiol.">
        <title>Microevolution Analysis of Bacillus coahuilensis Unveils Differences in Phosphorus Acquisition Strategies and Their Regulation.</title>
        <authorList>
            <person name="Gomez-Lunar Z."/>
            <person name="Hernandez-Gonzalez I."/>
            <person name="Rodriguez-Torres M.D."/>
            <person name="Souza V."/>
            <person name="Olmedo-Alvarez G."/>
        </authorList>
    </citation>
    <scope>NUCLEOTIDE SEQUENCE [LARGE SCALE GENOMIC DNA]</scope>
    <source>
        <strain evidence="13">p1.1.43</strain>
    </source>
</reference>
<evidence type="ECO:0000256" key="8">
    <source>
        <dbReference type="ARBA" id="ARBA00022932"/>
    </source>
</evidence>
<keyword evidence="7" id="KW-0235">DNA replication</keyword>
<comment type="function">
    <text evidence="9">DNA polymerase III is a complex, multichain enzyme responsible for most of the replicative synthesis in bacteria. This DNA polymerase also exhibits 3' to 5' exonuclease activity. The alpha chain is the DNA polymerase.</text>
</comment>
<dbReference type="InterPro" id="IPR040982">
    <property type="entry name" value="DNA_pol3_finger"/>
</dbReference>
<evidence type="ECO:0000256" key="7">
    <source>
        <dbReference type="ARBA" id="ARBA00022705"/>
    </source>
</evidence>
<evidence type="ECO:0000313" key="13">
    <source>
        <dbReference type="Proteomes" id="UP000074108"/>
    </source>
</evidence>
<dbReference type="AlphaFoldDB" id="A0A147K6Y0"/>
<evidence type="ECO:0000313" key="12">
    <source>
        <dbReference type="EMBL" id="KUP05588.1"/>
    </source>
</evidence>
<dbReference type="EMBL" id="LDYG01000034">
    <property type="protein sequence ID" value="KUP05588.1"/>
    <property type="molecule type" value="Genomic_DNA"/>
</dbReference>
<gene>
    <name evidence="12" type="primary">dnaE</name>
    <name evidence="12" type="ORF">Q75_11525</name>
</gene>
<dbReference type="Gene3D" id="3.20.20.140">
    <property type="entry name" value="Metal-dependent hydrolases"/>
    <property type="match status" value="1"/>
</dbReference>
<keyword evidence="13" id="KW-1185">Reference proteome</keyword>
<dbReference type="Pfam" id="PF07733">
    <property type="entry name" value="DNA_pol3_alpha"/>
    <property type="match status" value="1"/>
</dbReference>
<evidence type="ECO:0000256" key="5">
    <source>
        <dbReference type="ARBA" id="ARBA00022679"/>
    </source>
</evidence>
<dbReference type="NCBIfam" id="NF004226">
    <property type="entry name" value="PRK05673.1"/>
    <property type="match status" value="1"/>
</dbReference>
<dbReference type="STRING" id="1150625.Q75_11525"/>
<dbReference type="SUPFAM" id="SSF160975">
    <property type="entry name" value="AF1531-like"/>
    <property type="match status" value="1"/>
</dbReference>
<dbReference type="GO" id="GO:0008408">
    <property type="term" value="F:3'-5' exonuclease activity"/>
    <property type="evidence" value="ECO:0007669"/>
    <property type="project" value="InterPro"/>
</dbReference>
<name>A0A147K6Y0_9BACI</name>
<dbReference type="InterPro" id="IPR004365">
    <property type="entry name" value="NA-bd_OB_tRNA"/>
</dbReference>
<evidence type="ECO:0000256" key="9">
    <source>
        <dbReference type="ARBA" id="ARBA00025611"/>
    </source>
</evidence>
<evidence type="ECO:0000256" key="3">
    <source>
        <dbReference type="ARBA" id="ARBA00012417"/>
    </source>
</evidence>
<keyword evidence="6 12" id="KW-0548">Nucleotidyltransferase</keyword>
<dbReference type="GO" id="GO:0005737">
    <property type="term" value="C:cytoplasm"/>
    <property type="evidence" value="ECO:0007669"/>
    <property type="project" value="UniProtKB-SubCell"/>
</dbReference>
<dbReference type="InterPro" id="IPR012340">
    <property type="entry name" value="NA-bd_OB-fold"/>
</dbReference>
<dbReference type="GO" id="GO:0003887">
    <property type="term" value="F:DNA-directed DNA polymerase activity"/>
    <property type="evidence" value="ECO:0007669"/>
    <property type="project" value="UniProtKB-KW"/>
</dbReference>
<dbReference type="InterPro" id="IPR016195">
    <property type="entry name" value="Pol/histidinol_Pase-like"/>
</dbReference>
<dbReference type="Gene3D" id="1.10.10.1600">
    <property type="entry name" value="Bacterial DNA polymerase III alpha subunit, thumb domain"/>
    <property type="match status" value="1"/>
</dbReference>
<comment type="catalytic activity">
    <reaction evidence="10">
        <text>DNA(n) + a 2'-deoxyribonucleoside 5'-triphosphate = DNA(n+1) + diphosphate</text>
        <dbReference type="Rhea" id="RHEA:22508"/>
        <dbReference type="Rhea" id="RHEA-COMP:17339"/>
        <dbReference type="Rhea" id="RHEA-COMP:17340"/>
        <dbReference type="ChEBI" id="CHEBI:33019"/>
        <dbReference type="ChEBI" id="CHEBI:61560"/>
        <dbReference type="ChEBI" id="CHEBI:173112"/>
        <dbReference type="EC" id="2.7.7.7"/>
    </reaction>
</comment>
<dbReference type="Pfam" id="PF14579">
    <property type="entry name" value="HHH_6"/>
    <property type="match status" value="1"/>
</dbReference>
<dbReference type="GO" id="GO:0006260">
    <property type="term" value="P:DNA replication"/>
    <property type="evidence" value="ECO:0007669"/>
    <property type="project" value="UniProtKB-KW"/>
</dbReference>
<keyword evidence="8" id="KW-0239">DNA-directed DNA polymerase</keyword>
<dbReference type="PATRIC" id="fig|1150625.3.peg.2451"/>
<comment type="subcellular location">
    <subcellularLocation>
        <location evidence="1">Cytoplasm</location>
    </subcellularLocation>
</comment>
<dbReference type="SMART" id="SM00481">
    <property type="entry name" value="POLIIIAc"/>
    <property type="match status" value="1"/>
</dbReference>
<dbReference type="InterPro" id="IPR004805">
    <property type="entry name" value="DnaE2/DnaE/PolC"/>
</dbReference>
<dbReference type="NCBIfam" id="TIGR00594">
    <property type="entry name" value="polc"/>
    <property type="match status" value="1"/>
</dbReference>
<dbReference type="SUPFAM" id="SSF89550">
    <property type="entry name" value="PHP domain-like"/>
    <property type="match status" value="1"/>
</dbReference>
<dbReference type="PANTHER" id="PTHR32294">
    <property type="entry name" value="DNA POLYMERASE III SUBUNIT ALPHA"/>
    <property type="match status" value="1"/>
</dbReference>
<dbReference type="Pfam" id="PF01336">
    <property type="entry name" value="tRNA_anti-codon"/>
    <property type="match status" value="1"/>
</dbReference>
<dbReference type="InterPro" id="IPR041931">
    <property type="entry name" value="DNA_pol3_alpha_thumb_dom"/>
</dbReference>
<dbReference type="RefSeq" id="WP_059351441.1">
    <property type="nucleotide sequence ID" value="NZ_LDYG01000034.1"/>
</dbReference>
<comment type="similarity">
    <text evidence="2">Belongs to the DNA polymerase type-C family. DnaE subfamily.</text>
</comment>
<evidence type="ECO:0000259" key="11">
    <source>
        <dbReference type="SMART" id="SM00481"/>
    </source>
</evidence>
<dbReference type="InterPro" id="IPR011708">
    <property type="entry name" value="DNA_pol3_alpha_NTPase_dom"/>
</dbReference>
<accession>A0A147K6Y0</accession>
<organism evidence="12 13">
    <name type="scientific">Bacillus coahuilensis p1.1.43</name>
    <dbReference type="NCBI Taxonomy" id="1150625"/>
    <lineage>
        <taxon>Bacteria</taxon>
        <taxon>Bacillati</taxon>
        <taxon>Bacillota</taxon>
        <taxon>Bacilli</taxon>
        <taxon>Bacillales</taxon>
        <taxon>Bacillaceae</taxon>
        <taxon>Bacillus</taxon>
    </lineage>
</organism>
<dbReference type="Pfam" id="PF17657">
    <property type="entry name" value="DNA_pol3_finger"/>
    <property type="match status" value="1"/>
</dbReference>
<dbReference type="Proteomes" id="UP000074108">
    <property type="component" value="Unassembled WGS sequence"/>
</dbReference>
<sequence length="1114" mass="126715">MSFVHLQVWSAYSLLESTISIEKLVQKSKSDGYTHLALTDKNVMYGVIPFYQECRKAGIQPIIGVTADILHDDDTIHPLVLLAETERGYRNLMKISSVIQTKPEGAIPFKWLKGYKEGLIAITPGEEGKIEDELTNGAVEEAKKTLHSYLSIFSSHHFYLSIQWQTTHIQSELKQLGKETSTPILCSHPVRYLTKEEAFAQECLLAIRDGKKLSEDDRTILPSNEYDFKSPSEMVELFSTEWGCLQNTVSVAKRCHIEIPLQQSLLPKYPLKEGTSPIDALSSLQKGLKERVPYHHHTYVERLQYELSIIENMQFEDYFLIVWDFMKYAREHDIVTGPGRGSAAGSLVAYVLHITDVDPIEHHLLFERFLNPERVSMPDIDIDFPDHRRDEVIQYVKDKYGELHVAQIVTFGTYGVKAALRDVARSFGFNTKEMERLSRMVPTTPGTTLVKAYRESKQLQEFIKESDLHQKLYKTAVLLEGLPRHTSTHAAGVVISERPLVDIVPIQTGSNGIYLTQYSMTVLEEIGLLKMDFLGLRNLTILEQLVKTINRYSKEEFKLEQIDQNDSKTFELLSKGDTSGIFQLESEGMRKVLLSLKPSGFEDIVAVNALYRPGPMENIPDYVERKHGRQPIPSIHPDIDSILNVTKGVIVYQEQIMQIASVLAGFSLGEADLLRRAVSKKKADVLQKERDHFVQGATAKGYPVKLANEVYDLIVKFANYGFNRSHAVAYSIISYQLAYIKAHFPSYFLAALLTSVIGNEDKVAAYIHEARKKNIDLFSPSINRSYYSFFATKNGITYSLGAIRGVGVKAYQEILRARNEKPFEDLMDFCLRVDSKVVNRKTIESLIYAGALDEFKKDRAVLLASLDAALEHSDLLKPKDSDFALFDEEDMLLLRPKYVEIEPMPTDIKLQYEREVLGVYLSDHPLRQFEGLQRRIGALPISDTPIGKKEHDHIVYLSEVKSIRTKKGDVMAFVKLTDQTGEMDGVVFPEQYRKSAGLLKNGAILLIKGYMEIRNDQKQLVIQSIHTMEQAEELSLAYAKALYIRLTKTSTAEDDLLEEIREHLLQSRGKTNVILHFEKDQHSIQLDQKYSVKPTNQWLMELAELVGEENIVLQ</sequence>
<dbReference type="InterPro" id="IPR029460">
    <property type="entry name" value="DNAPol_HHH"/>
</dbReference>
<evidence type="ECO:0000256" key="10">
    <source>
        <dbReference type="ARBA" id="ARBA00049244"/>
    </source>
</evidence>
<dbReference type="OrthoDB" id="9803237at2"/>
<evidence type="ECO:0000256" key="6">
    <source>
        <dbReference type="ARBA" id="ARBA00022695"/>
    </source>
</evidence>
<evidence type="ECO:0000256" key="1">
    <source>
        <dbReference type="ARBA" id="ARBA00004496"/>
    </source>
</evidence>
<feature type="domain" description="Polymerase/histidinol phosphatase N-terminal" evidence="11">
    <location>
        <begin position="4"/>
        <end position="71"/>
    </location>
</feature>
<dbReference type="GO" id="GO:0003676">
    <property type="term" value="F:nucleic acid binding"/>
    <property type="evidence" value="ECO:0007669"/>
    <property type="project" value="InterPro"/>
</dbReference>